<sequence length="360" mass="40762">METNKLEQFLHLMRYSIGADSTPPDIDRDSGWGDMIDFLWDHDAAALCFEAIARMPDSKRPTLNTTICLAILSRSREDAVRQLYSRCMQVARKLATQGFYVCLINSLPMALLYPGPLQRHCTVVDFWVCGDNRKVMDFVSKNFTATQVGVCDPDFPKPPECCVRLFFYPTMMLSSSVNLRLIDWFGKHAVDQFSNAVDLPGGVGAIATPTLRFNMVYMLLRTYRCFFAGKLAFLNLVDYHLLMVAFFRDAGPGEADAVRADISHLGLTGFARSLMYVLGETLHTQASSMIVPPSRKHSGLIFSEVFCREGMSRPHAGRLLTAWRALRRRFLFMLHYPSETLGALWFRFGELLFGKTNNCL</sequence>
<protein>
    <submittedName>
        <fullName evidence="1">Uncharacterized protein</fullName>
    </submittedName>
</protein>
<organism evidence="1 2">
    <name type="scientific">Marseilla massiliensis</name>
    <dbReference type="NCBI Taxonomy" id="1841864"/>
    <lineage>
        <taxon>Bacteria</taxon>
        <taxon>Pseudomonadati</taxon>
        <taxon>Bacteroidota</taxon>
        <taxon>Bacteroidia</taxon>
        <taxon>Bacteroidales</taxon>
        <taxon>Prevotellaceae</taxon>
        <taxon>Marseilla</taxon>
    </lineage>
</organism>
<dbReference type="Proteomes" id="UP000764045">
    <property type="component" value="Unassembled WGS sequence"/>
</dbReference>
<name>A0A939B4K4_9BACT</name>
<evidence type="ECO:0000313" key="2">
    <source>
        <dbReference type="Proteomes" id="UP000764045"/>
    </source>
</evidence>
<dbReference type="AlphaFoldDB" id="A0A939B4K4"/>
<comment type="caution">
    <text evidence="1">The sequence shown here is derived from an EMBL/GenBank/DDBJ whole genome shotgun (WGS) entry which is preliminary data.</text>
</comment>
<reference evidence="1 2" key="1">
    <citation type="journal article" date="2021" name="Sci. Rep.">
        <title>The distribution of antibiotic resistance genes in chicken gut microbiota commensals.</title>
        <authorList>
            <person name="Juricova H."/>
            <person name="Matiasovicova J."/>
            <person name="Kubasova T."/>
            <person name="Cejkova D."/>
            <person name="Rychlik I."/>
        </authorList>
    </citation>
    <scope>NUCLEOTIDE SEQUENCE [LARGE SCALE GENOMIC DNA]</scope>
    <source>
        <strain evidence="1 2">An819</strain>
    </source>
</reference>
<gene>
    <name evidence="1" type="ORF">H6B30_07840</name>
</gene>
<keyword evidence="2" id="KW-1185">Reference proteome</keyword>
<evidence type="ECO:0000313" key="1">
    <source>
        <dbReference type="EMBL" id="MBM6661660.1"/>
    </source>
</evidence>
<dbReference type="EMBL" id="JACJJL010000011">
    <property type="protein sequence ID" value="MBM6661660.1"/>
    <property type="molecule type" value="Genomic_DNA"/>
</dbReference>
<dbReference type="RefSeq" id="WP_205109323.1">
    <property type="nucleotide sequence ID" value="NZ_JACJJL010000011.1"/>
</dbReference>
<accession>A0A939B4K4</accession>
<proteinExistence type="predicted"/>